<dbReference type="FunFam" id="3.30.70.1470:FF:000003">
    <property type="entry name" value="Caspase-1"/>
    <property type="match status" value="1"/>
</dbReference>
<dbReference type="PROSITE" id="PS50207">
    <property type="entry name" value="CASPASE_P10"/>
    <property type="match status" value="1"/>
</dbReference>
<dbReference type="GO" id="GO:0097169">
    <property type="term" value="C:AIM2 inflammasome complex"/>
    <property type="evidence" value="ECO:0007669"/>
    <property type="project" value="TreeGrafter"/>
</dbReference>
<evidence type="ECO:0000256" key="1">
    <source>
        <dbReference type="ARBA" id="ARBA00010134"/>
    </source>
</evidence>
<dbReference type="AlphaFoldDB" id="A0AAW2AGQ4"/>
<dbReference type="Pfam" id="PF00656">
    <property type="entry name" value="Peptidase_C14"/>
    <property type="match status" value="1"/>
</dbReference>
<dbReference type="PRINTS" id="PR00376">
    <property type="entry name" value="IL1BCENZYME"/>
</dbReference>
<dbReference type="EMBL" id="JAWDJR010000007">
    <property type="protein sequence ID" value="KAK9972208.1"/>
    <property type="molecule type" value="Genomic_DNA"/>
</dbReference>
<name>A0AAW2AGQ4_CULAL</name>
<protein>
    <submittedName>
        <fullName evidence="9">Uncharacterized protein</fullName>
    </submittedName>
</protein>
<dbReference type="InterPro" id="IPR033139">
    <property type="entry name" value="Caspase_cys_AS"/>
</dbReference>
<reference evidence="9 10" key="1">
    <citation type="submission" date="2024-05" db="EMBL/GenBank/DDBJ databases">
        <title>A high-quality chromosomal-level genome assembly of Topmouth culter (Culter alburnus).</title>
        <authorList>
            <person name="Zhao H."/>
        </authorList>
    </citation>
    <scope>NUCLEOTIDE SEQUENCE [LARGE SCALE GENOMIC DNA]</scope>
    <source>
        <strain evidence="9">CATC2023</strain>
        <tissue evidence="9">Muscle</tissue>
    </source>
</reference>
<dbReference type="InterPro" id="IPR002398">
    <property type="entry name" value="Pept_C14"/>
</dbReference>
<dbReference type="GO" id="GO:0072557">
    <property type="term" value="C:IPAF inflammasome complex"/>
    <property type="evidence" value="ECO:0007669"/>
    <property type="project" value="TreeGrafter"/>
</dbReference>
<dbReference type="InterPro" id="IPR002138">
    <property type="entry name" value="Pept_C14_p10"/>
</dbReference>
<dbReference type="GO" id="GO:0006508">
    <property type="term" value="P:proteolysis"/>
    <property type="evidence" value="ECO:0007669"/>
    <property type="project" value="UniProtKB-KW"/>
</dbReference>
<proteinExistence type="inferred from homology"/>
<evidence type="ECO:0000313" key="10">
    <source>
        <dbReference type="Proteomes" id="UP001479290"/>
    </source>
</evidence>
<dbReference type="InterPro" id="IPR011600">
    <property type="entry name" value="Pept_C14_caspase"/>
</dbReference>
<evidence type="ECO:0000256" key="6">
    <source>
        <dbReference type="RuleBase" id="RU003971"/>
    </source>
</evidence>
<dbReference type="GO" id="GO:0050727">
    <property type="term" value="P:regulation of inflammatory response"/>
    <property type="evidence" value="ECO:0007669"/>
    <property type="project" value="TreeGrafter"/>
</dbReference>
<dbReference type="GO" id="GO:0004197">
    <property type="term" value="F:cysteine-type endopeptidase activity"/>
    <property type="evidence" value="ECO:0007669"/>
    <property type="project" value="InterPro"/>
</dbReference>
<dbReference type="CDD" id="cd00032">
    <property type="entry name" value="CASc"/>
    <property type="match status" value="1"/>
</dbReference>
<evidence type="ECO:0000259" key="8">
    <source>
        <dbReference type="PROSITE" id="PS50208"/>
    </source>
</evidence>
<dbReference type="PANTHER" id="PTHR47901:SF3">
    <property type="entry name" value="CASPASE-1"/>
    <property type="match status" value="1"/>
</dbReference>
<evidence type="ECO:0000313" key="9">
    <source>
        <dbReference type="EMBL" id="KAK9972208.1"/>
    </source>
</evidence>
<sequence length="453" mass="52413">MTEEEDNWDEDLEEDAAVANVIKYLNIHKQHCNFEVRPSTERVDSVPLPCGHQMPADYVVAWFKYYLKQKNTEFSCPGFNEIQRKTCGSKLSYQDICQLIPLTDKQREYLEENLAALVARRLFDFKACPGCQSHVERRDRNNLCVHCTICTANLKRTYYFCWSCRREWKGPANNAVRCDNNGCGQRVRTSDPLTPCKPEFKREILTQEGEDIYPIKDKSRDRKRLALLINNVEFKYIDDRTGAEKDELKMELLLNGLGYTVVTLRDLTAQGMLAALRDFTQREEHVQSDSCFVVLMSHGDATGICGVFDSLSSDDEEDIFPADEIFNCLNTPNCAGLRDKPKIILIQACRGDKEGSVDVQDSKPRHNRGKEHREKDFCCLRSCTPDTVSYRNKENGSHFIQDIVEIFNKHACQDHIEELFRKVLKKFKEKHPDQMPCKERTTLSKRFYLFPGL</sequence>
<dbReference type="SUPFAM" id="SSF52129">
    <property type="entry name" value="Caspase-like"/>
    <property type="match status" value="1"/>
</dbReference>
<evidence type="ECO:0000256" key="5">
    <source>
        <dbReference type="ARBA" id="ARBA00023145"/>
    </source>
</evidence>
<dbReference type="PROSITE" id="PS01122">
    <property type="entry name" value="CASPASE_CYS"/>
    <property type="match status" value="1"/>
</dbReference>
<evidence type="ECO:0000259" key="7">
    <source>
        <dbReference type="PROSITE" id="PS50207"/>
    </source>
</evidence>
<dbReference type="FunFam" id="3.40.50.1460:FF:000007">
    <property type="entry name" value="Caspase-1"/>
    <property type="match status" value="1"/>
</dbReference>
<keyword evidence="4" id="KW-0788">Thiol protease</keyword>
<dbReference type="Gene3D" id="3.40.50.1460">
    <property type="match status" value="1"/>
</dbReference>
<keyword evidence="2" id="KW-0645">Protease</keyword>
<feature type="domain" description="Caspase family p10" evidence="7">
    <location>
        <begin position="367"/>
        <end position="451"/>
    </location>
</feature>
<dbReference type="InterPro" id="IPR001309">
    <property type="entry name" value="Pept_C14_p20"/>
</dbReference>
<accession>A0AAW2AGQ4</accession>
<dbReference type="Proteomes" id="UP001479290">
    <property type="component" value="Unassembled WGS sequence"/>
</dbReference>
<dbReference type="PANTHER" id="PTHR47901">
    <property type="entry name" value="CASPASE RECRUITMENT DOMAIN-CONTAINING PROTEIN 18"/>
    <property type="match status" value="1"/>
</dbReference>
<evidence type="ECO:0000256" key="3">
    <source>
        <dbReference type="ARBA" id="ARBA00022801"/>
    </source>
</evidence>
<evidence type="ECO:0000256" key="4">
    <source>
        <dbReference type="ARBA" id="ARBA00022807"/>
    </source>
</evidence>
<dbReference type="InterPro" id="IPR029030">
    <property type="entry name" value="Caspase-like_dom_sf"/>
</dbReference>
<dbReference type="GO" id="GO:0072559">
    <property type="term" value="C:NLRP3 inflammasome complex"/>
    <property type="evidence" value="ECO:0007669"/>
    <property type="project" value="TreeGrafter"/>
</dbReference>
<comment type="caution">
    <text evidence="9">The sequence shown here is derived from an EMBL/GenBank/DDBJ whole genome shotgun (WGS) entry which is preliminary data.</text>
</comment>
<organism evidence="9 10">
    <name type="scientific">Culter alburnus</name>
    <name type="common">Topmouth culter</name>
    <dbReference type="NCBI Taxonomy" id="194366"/>
    <lineage>
        <taxon>Eukaryota</taxon>
        <taxon>Metazoa</taxon>
        <taxon>Chordata</taxon>
        <taxon>Craniata</taxon>
        <taxon>Vertebrata</taxon>
        <taxon>Euteleostomi</taxon>
        <taxon>Actinopterygii</taxon>
        <taxon>Neopterygii</taxon>
        <taxon>Teleostei</taxon>
        <taxon>Ostariophysi</taxon>
        <taxon>Cypriniformes</taxon>
        <taxon>Xenocyprididae</taxon>
        <taxon>Xenocypridinae</taxon>
        <taxon>Culter</taxon>
    </lineage>
</organism>
<keyword evidence="3" id="KW-0378">Hydrolase</keyword>
<comment type="similarity">
    <text evidence="1 6">Belongs to the peptidase C14A family.</text>
</comment>
<keyword evidence="5" id="KW-0865">Zymogen</keyword>
<dbReference type="SMART" id="SM00115">
    <property type="entry name" value="CASc"/>
    <property type="match status" value="1"/>
</dbReference>
<gene>
    <name evidence="9" type="ORF">ABG768_025531</name>
</gene>
<keyword evidence="10" id="KW-1185">Reference proteome</keyword>
<dbReference type="PROSITE" id="PS01121">
    <property type="entry name" value="CASPASE_HIS"/>
    <property type="match status" value="1"/>
</dbReference>
<dbReference type="Gene3D" id="3.30.70.1470">
    <property type="entry name" value="Caspase-like"/>
    <property type="match status" value="1"/>
</dbReference>
<dbReference type="InterPro" id="IPR016129">
    <property type="entry name" value="Caspase_his_AS"/>
</dbReference>
<feature type="domain" description="Caspase family p20" evidence="8">
    <location>
        <begin position="222"/>
        <end position="353"/>
    </location>
</feature>
<dbReference type="InterPro" id="IPR015917">
    <property type="entry name" value="Pept_C14A"/>
</dbReference>
<evidence type="ECO:0000256" key="2">
    <source>
        <dbReference type="ARBA" id="ARBA00022670"/>
    </source>
</evidence>
<dbReference type="PROSITE" id="PS50208">
    <property type="entry name" value="CASPASE_P20"/>
    <property type="match status" value="1"/>
</dbReference>